<name>A0A395IX97_9HELO</name>
<evidence type="ECO:0000313" key="2">
    <source>
        <dbReference type="EMBL" id="RAL62959.1"/>
    </source>
</evidence>
<comment type="caution">
    <text evidence="2">The sequence shown here is derived from an EMBL/GenBank/DDBJ whole genome shotgun (WGS) entry which is preliminary data.</text>
</comment>
<sequence>MDNLKPIERLPDEILYKVLLQILYEDFNERPPSWNPWTQSLHVPNFCLVQKRFYRAFSLCKSRTPESKLTPIFQLSNEVLENILEYLVHNSGKLIPIDHRASLSVESFQSMPPQSLEDTNITTTLSRTCKRFYSLLLGRQFSRVSIRCSEAGFNRLRFLIEERPHLAEHVKKFSYMIPVFYHRGLNQLQTLFDETHATSVELERQINQKLIDSNSRQVDRSRPSLRQLRTKLDRNRKDEITIFRVLSRAREQATIINNRIDVQSLLHAFQLFNHLQQIRLMRVQDRVDIDWSSFLRERRWIAFSQNNNNNTIDPILSLDLDPLEWTAACEHSARALGYAFLESKSPATRFSSRFVNPRIPLLLNPHSHNTISTLANHLTCLEIQIQEPTDDKMHQLSSLFNTFFTSAHQIQGLHVGFPSNRPLTHVPLEAVFHNVTWENLRYVGFGAWHLDSEEIIGLLRRHKYTLRSVRLRSVKLKEGSSPTDNISLSVSHASDSEESDDELDFEDTAVDDRTLSHHSSSVHLPSTSNVASNHKSGNLEGGTETGAKRWEIEGGAIGGTSGTGRE</sequence>
<proteinExistence type="predicted"/>
<keyword evidence="3" id="KW-1185">Reference proteome</keyword>
<accession>A0A395IX97</accession>
<evidence type="ECO:0000313" key="3">
    <source>
        <dbReference type="Proteomes" id="UP000249056"/>
    </source>
</evidence>
<feature type="region of interest" description="Disordered" evidence="1">
    <location>
        <begin position="479"/>
        <end position="566"/>
    </location>
</feature>
<feature type="compositionally biased region" description="Gly residues" evidence="1">
    <location>
        <begin position="555"/>
        <end position="566"/>
    </location>
</feature>
<dbReference type="Proteomes" id="UP000249056">
    <property type="component" value="Unassembled WGS sequence"/>
</dbReference>
<dbReference type="AlphaFoldDB" id="A0A395IX97"/>
<gene>
    <name evidence="2" type="ORF">DID88_004048</name>
</gene>
<protein>
    <submittedName>
        <fullName evidence="2">Uncharacterized protein</fullName>
    </submittedName>
</protein>
<dbReference type="OrthoDB" id="4179303at2759"/>
<dbReference type="EMBL" id="QKRW01000021">
    <property type="protein sequence ID" value="RAL62959.1"/>
    <property type="molecule type" value="Genomic_DNA"/>
</dbReference>
<evidence type="ECO:0000256" key="1">
    <source>
        <dbReference type="SAM" id="MobiDB-lite"/>
    </source>
</evidence>
<feature type="compositionally biased region" description="Low complexity" evidence="1">
    <location>
        <begin position="517"/>
        <end position="528"/>
    </location>
</feature>
<feature type="compositionally biased region" description="Acidic residues" evidence="1">
    <location>
        <begin position="496"/>
        <end position="509"/>
    </location>
</feature>
<reference evidence="2 3" key="1">
    <citation type="submission" date="2018-06" db="EMBL/GenBank/DDBJ databases">
        <title>Genome Sequence of the Brown Rot Fungal Pathogen Monilinia fructigena.</title>
        <authorList>
            <person name="Landi L."/>
            <person name="De Miccolis Angelini R.M."/>
            <person name="Pollastro S."/>
            <person name="Abate D."/>
            <person name="Faretra F."/>
            <person name="Romanazzi G."/>
        </authorList>
    </citation>
    <scope>NUCLEOTIDE SEQUENCE [LARGE SCALE GENOMIC DNA]</scope>
    <source>
        <strain evidence="2 3">Mfrg269</strain>
    </source>
</reference>
<organism evidence="2 3">
    <name type="scientific">Monilinia fructigena</name>
    <dbReference type="NCBI Taxonomy" id="38457"/>
    <lineage>
        <taxon>Eukaryota</taxon>
        <taxon>Fungi</taxon>
        <taxon>Dikarya</taxon>
        <taxon>Ascomycota</taxon>
        <taxon>Pezizomycotina</taxon>
        <taxon>Leotiomycetes</taxon>
        <taxon>Helotiales</taxon>
        <taxon>Sclerotiniaceae</taxon>
        <taxon>Monilinia</taxon>
    </lineage>
</organism>